<feature type="transmembrane region" description="Helical" evidence="1">
    <location>
        <begin position="17"/>
        <end position="42"/>
    </location>
</feature>
<keyword evidence="1" id="KW-0812">Transmembrane</keyword>
<sequence>MEPEWTKKIQSSTICNFFYVFYVVYLILFILSVVSTVGIFVYSKKLGAAGIAMAIQSLLITGFGATLTLFYYLICDRALLGAAVKDIQENFSVPPLPRSTH</sequence>
<accession>A0A6C0KNY4</accession>
<keyword evidence="1" id="KW-0472">Membrane</keyword>
<protein>
    <submittedName>
        <fullName evidence="2">Uncharacterized protein</fullName>
    </submittedName>
</protein>
<proteinExistence type="predicted"/>
<evidence type="ECO:0000313" key="2">
    <source>
        <dbReference type="EMBL" id="QHU18447.1"/>
    </source>
</evidence>
<evidence type="ECO:0000256" key="1">
    <source>
        <dbReference type="SAM" id="Phobius"/>
    </source>
</evidence>
<dbReference type="AlphaFoldDB" id="A0A6C0KNY4"/>
<dbReference type="EMBL" id="MN740932">
    <property type="protein sequence ID" value="QHU18447.1"/>
    <property type="molecule type" value="Genomic_DNA"/>
</dbReference>
<reference evidence="2" key="1">
    <citation type="journal article" date="2020" name="Nature">
        <title>Giant virus diversity and host interactions through global metagenomics.</title>
        <authorList>
            <person name="Schulz F."/>
            <person name="Roux S."/>
            <person name="Paez-Espino D."/>
            <person name="Jungbluth S."/>
            <person name="Walsh D.A."/>
            <person name="Denef V.J."/>
            <person name="McMahon K.D."/>
            <person name="Konstantinidis K.T."/>
            <person name="Eloe-Fadrosh E.A."/>
            <person name="Kyrpides N.C."/>
            <person name="Woyke T."/>
        </authorList>
    </citation>
    <scope>NUCLEOTIDE SEQUENCE</scope>
    <source>
        <strain evidence="2">GVMAG-S-3300013006-138</strain>
    </source>
</reference>
<name>A0A6C0KNY4_9ZZZZ</name>
<organism evidence="2">
    <name type="scientific">viral metagenome</name>
    <dbReference type="NCBI Taxonomy" id="1070528"/>
    <lineage>
        <taxon>unclassified sequences</taxon>
        <taxon>metagenomes</taxon>
        <taxon>organismal metagenomes</taxon>
    </lineage>
</organism>
<keyword evidence="1" id="KW-1133">Transmembrane helix</keyword>
<feature type="transmembrane region" description="Helical" evidence="1">
    <location>
        <begin position="48"/>
        <end position="74"/>
    </location>
</feature>